<evidence type="ECO:0000313" key="2">
    <source>
        <dbReference type="Proteomes" id="UP000830671"/>
    </source>
</evidence>
<proteinExistence type="predicted"/>
<protein>
    <submittedName>
        <fullName evidence="1">Uncharacterized protein</fullName>
    </submittedName>
</protein>
<gene>
    <name evidence="1" type="ORF">CLUP02_15210</name>
</gene>
<sequence length="168" mass="18901">MSSSRANSLARFMDASIYCRMCYRVYKATCVSHVQSFFLPDDLEAARRKGPRHAYRLKSLRHLQRVIGVLVARLDPEVQPECQTHFFAPARTIDVVITNGRKGLHLISRKRTQTAKNITDNGGPAHTPAALAPSSWVGDRRRKYINILTYPDQGSHSAASIKLHESTK</sequence>
<accession>A0A9Q8WNB8</accession>
<evidence type="ECO:0000313" key="1">
    <source>
        <dbReference type="EMBL" id="UQC89679.1"/>
    </source>
</evidence>
<dbReference type="EMBL" id="CP019480">
    <property type="protein sequence ID" value="UQC89679.1"/>
    <property type="molecule type" value="Genomic_DNA"/>
</dbReference>
<dbReference type="Proteomes" id="UP000830671">
    <property type="component" value="Chromosome 8"/>
</dbReference>
<dbReference type="GeneID" id="73349144"/>
<dbReference type="KEGG" id="clup:CLUP02_15210"/>
<dbReference type="AlphaFoldDB" id="A0A9Q8WNB8"/>
<dbReference type="RefSeq" id="XP_049151280.1">
    <property type="nucleotide sequence ID" value="XM_049294134.1"/>
</dbReference>
<organism evidence="1 2">
    <name type="scientific">Colletotrichum lupini</name>
    <dbReference type="NCBI Taxonomy" id="145971"/>
    <lineage>
        <taxon>Eukaryota</taxon>
        <taxon>Fungi</taxon>
        <taxon>Dikarya</taxon>
        <taxon>Ascomycota</taxon>
        <taxon>Pezizomycotina</taxon>
        <taxon>Sordariomycetes</taxon>
        <taxon>Hypocreomycetidae</taxon>
        <taxon>Glomerellales</taxon>
        <taxon>Glomerellaceae</taxon>
        <taxon>Colletotrichum</taxon>
        <taxon>Colletotrichum acutatum species complex</taxon>
    </lineage>
</organism>
<reference evidence="1" key="1">
    <citation type="journal article" date="2021" name="Mol. Plant Microbe Interact.">
        <title>Complete Genome Sequence of the Plant-Pathogenic Fungus Colletotrichum lupini.</title>
        <authorList>
            <person name="Baroncelli R."/>
            <person name="Pensec F."/>
            <person name="Da Lio D."/>
            <person name="Boufleur T."/>
            <person name="Vicente I."/>
            <person name="Sarrocco S."/>
            <person name="Picot A."/>
            <person name="Baraldi E."/>
            <person name="Sukno S."/>
            <person name="Thon M."/>
            <person name="Le Floch G."/>
        </authorList>
    </citation>
    <scope>NUCLEOTIDE SEQUENCE</scope>
    <source>
        <strain evidence="1">IMI 504893</strain>
    </source>
</reference>
<name>A0A9Q8WNB8_9PEZI</name>
<keyword evidence="2" id="KW-1185">Reference proteome</keyword>